<dbReference type="AlphaFoldDB" id="A0A0E0IVR2"/>
<dbReference type="EnsemblPlants" id="ONIVA10G19280.1">
    <property type="protein sequence ID" value="ONIVA10G19280.1"/>
    <property type="gene ID" value="ONIVA10G19280"/>
</dbReference>
<keyword evidence="2" id="KW-1185">Reference proteome</keyword>
<protein>
    <submittedName>
        <fullName evidence="1">Uncharacterized protein</fullName>
    </submittedName>
</protein>
<dbReference type="Proteomes" id="UP000006591">
    <property type="component" value="Chromosome 10"/>
</dbReference>
<name>A0A0E0IVR2_ORYNI</name>
<evidence type="ECO:0000313" key="1">
    <source>
        <dbReference type="EnsemblPlants" id="ONIVA10G19280.1"/>
    </source>
</evidence>
<reference evidence="1" key="1">
    <citation type="submission" date="2015-04" db="UniProtKB">
        <authorList>
            <consortium name="EnsemblPlants"/>
        </authorList>
    </citation>
    <scope>IDENTIFICATION</scope>
    <source>
        <strain evidence="1">SL10</strain>
    </source>
</reference>
<accession>A0A0E0IVR2</accession>
<dbReference type="Gramene" id="ONIVA10G19280.1">
    <property type="protein sequence ID" value="ONIVA10G19280.1"/>
    <property type="gene ID" value="ONIVA10G19280"/>
</dbReference>
<reference evidence="1" key="2">
    <citation type="submission" date="2018-04" db="EMBL/GenBank/DDBJ databases">
        <title>OnivRS2 (Oryza nivara Reference Sequence Version 2).</title>
        <authorList>
            <person name="Zhang J."/>
            <person name="Kudrna D."/>
            <person name="Lee S."/>
            <person name="Talag J."/>
            <person name="Rajasekar S."/>
            <person name="Welchert J."/>
            <person name="Hsing Y.-I."/>
            <person name="Wing R.A."/>
        </authorList>
    </citation>
    <scope>NUCLEOTIDE SEQUENCE [LARGE SCALE GENOMIC DNA]</scope>
</reference>
<dbReference type="HOGENOM" id="CLU_1996276_0_0_1"/>
<evidence type="ECO:0000313" key="2">
    <source>
        <dbReference type="Proteomes" id="UP000006591"/>
    </source>
</evidence>
<organism evidence="1">
    <name type="scientific">Oryza nivara</name>
    <name type="common">Indian wild rice</name>
    <name type="synonym">Oryza sativa f. spontanea</name>
    <dbReference type="NCBI Taxonomy" id="4536"/>
    <lineage>
        <taxon>Eukaryota</taxon>
        <taxon>Viridiplantae</taxon>
        <taxon>Streptophyta</taxon>
        <taxon>Embryophyta</taxon>
        <taxon>Tracheophyta</taxon>
        <taxon>Spermatophyta</taxon>
        <taxon>Magnoliopsida</taxon>
        <taxon>Liliopsida</taxon>
        <taxon>Poales</taxon>
        <taxon>Poaceae</taxon>
        <taxon>BOP clade</taxon>
        <taxon>Oryzoideae</taxon>
        <taxon>Oryzeae</taxon>
        <taxon>Oryzinae</taxon>
        <taxon>Oryza</taxon>
    </lineage>
</organism>
<proteinExistence type="predicted"/>
<sequence>MAELREATEQLRLSLYANTDEETRAQMKQFWDEEFNAISEEATIERGLEWMRAELKLWMERDTIFAVPYNLMTTVIVTDAKTLELILSILQTVATRRVTLTLDSLSIQFNLMDENSEICTKLSSA</sequence>